<dbReference type="EMBL" id="GU244497">
    <property type="protein sequence ID" value="ADO67301.1"/>
    <property type="molecule type" value="Genomic_DNA"/>
</dbReference>
<organismHost>
    <name type="scientific">Cafeteria roenbergensis</name>
    <name type="common">Marine flagellate</name>
    <dbReference type="NCBI Taxonomy" id="33653"/>
</organismHost>
<sequence>MKILVINEISNYQTQLKQHFSLTKGYYFAKGLSKINTNKVYFFTTGKTTYDDNLTFINDLQITEEFLKNVNLILLIRENNILDIIEKYPPIKNWIFDESRDNNHRLAIKSDSLSWVYSTFYLQTFKLKYDKCWVEFVAKYFDILCVQTAEFKDLAFKIIKRRFNDNIAKVIYNKIFISRMGVPNKLPFDFNNIKNPYDINHSYCLDNYYNLKPDLALHSLPFTLKNRAQNKNSLDEYNKEKTILIYMGRIKVDGGKILYLMRDIMKKLGSEYELHIFPGRFELPDIPVNVWSPKYKDNLQTLRDYIFGSNDNVIIHVPFDETTKTKWVQYADIGIDFSSSRPNNIKSYAGHAKVLEFCYYGLKVVCEKNICNSNLVSNAKNGILINGIGEVDTYVESIKKVKNKLVDKNTASLITLNENNWDKISLEFNDYL</sequence>
<reference evidence="1 2" key="1">
    <citation type="journal article" date="2010" name="Proc. Natl. Acad. Sci. U.S.A.">
        <title>Giant virus with a remarkable complement of genes infects marine zooplankton.</title>
        <authorList>
            <person name="Fischer M.G."/>
            <person name="Allen M.J."/>
            <person name="Wilson W.H."/>
            <person name="Suttle C.A."/>
        </authorList>
    </citation>
    <scope>NUCLEOTIDE SEQUENCE [LARGE SCALE GENOMIC DNA]</scope>
    <source>
        <strain evidence="1 2">BV-PW1</strain>
    </source>
</reference>
<dbReference type="Proteomes" id="UP000029781">
    <property type="component" value="Segment"/>
</dbReference>
<dbReference type="Gene3D" id="3.40.50.2000">
    <property type="entry name" value="Glycogen Phosphorylase B"/>
    <property type="match status" value="1"/>
</dbReference>
<protein>
    <recommendedName>
        <fullName evidence="3">Glycosyltransferase</fullName>
    </recommendedName>
</protein>
<dbReference type="RefSeq" id="YP_003969900.1">
    <property type="nucleotide sequence ID" value="NC_014637.1"/>
</dbReference>
<keyword evidence="2" id="KW-1185">Reference proteome</keyword>
<name>E3T538_CROVB</name>
<evidence type="ECO:0000313" key="1">
    <source>
        <dbReference type="EMBL" id="ADO67301.1"/>
    </source>
</evidence>
<organism evidence="1 2">
    <name type="scientific">Cafeteria roenbergensis virus (strain BV-PW1)</name>
    <name type="common">CroV</name>
    <dbReference type="NCBI Taxonomy" id="693272"/>
    <lineage>
        <taxon>Viruses</taxon>
        <taxon>Varidnaviria</taxon>
        <taxon>Bamfordvirae</taxon>
        <taxon>Nucleocytoviricota</taxon>
        <taxon>Megaviricetes</taxon>
        <taxon>Imitervirales</taxon>
        <taxon>Mimiviridae</taxon>
        <taxon>Aliimimivirinae</taxon>
        <taxon>Rheavirus</taxon>
        <taxon>Rheavirus sinusmexicani</taxon>
    </lineage>
</organism>
<dbReference type="GeneID" id="9887670"/>
<accession>E3T538</accession>
<evidence type="ECO:0008006" key="3">
    <source>
        <dbReference type="Google" id="ProtNLM"/>
    </source>
</evidence>
<gene>
    <name evidence="1" type="ORF">crov268</name>
</gene>
<proteinExistence type="predicted"/>
<dbReference type="KEGG" id="vg:9887670"/>
<evidence type="ECO:0000313" key="2">
    <source>
        <dbReference type="Proteomes" id="UP000029781"/>
    </source>
</evidence>